<dbReference type="GO" id="GO:0005640">
    <property type="term" value="C:nuclear outer membrane"/>
    <property type="evidence" value="ECO:0007669"/>
    <property type="project" value="UniProtKB-SubCell"/>
</dbReference>
<proteinExistence type="inferred from homology"/>
<dbReference type="AlphaFoldDB" id="A0A7D8UT54"/>
<sequence length="226" mass="25285">MSKTKSEYEKRYPSACILAITTSSIDAAFRTTTANLNRVQPALDILSTLPANAKLLVHFFSNGGAVTNTLIAKAYAERTGRPLPARAYIFDSTIGRASYQATVRAFSLGLPKNILAQLLGVLVLRVLLALYYLGNLLLGKEELVEAARRALNDKTLLDRDTPRLYIYSVADDMVAWQDVEEHARDAKKLGYTVYMEKYQDSGHAAHMLVDRERYWGAVDRLWHTVS</sequence>
<dbReference type="InterPro" id="IPR029058">
    <property type="entry name" value="AB_hydrolase_fold"/>
</dbReference>
<dbReference type="OrthoDB" id="77878at2759"/>
<keyword evidence="4" id="KW-0472">Membrane</keyword>
<accession>A0A7D8UT54</accession>
<dbReference type="Proteomes" id="UP000481288">
    <property type="component" value="Unassembled WGS sequence"/>
</dbReference>
<protein>
    <recommendedName>
        <fullName evidence="9">Transmembrane protein 53</fullName>
    </recommendedName>
</protein>
<comment type="similarity">
    <text evidence="1">Belongs to the TMEM53 family.</text>
</comment>
<evidence type="ECO:0008006" key="9">
    <source>
        <dbReference type="Google" id="ProtNLM"/>
    </source>
</evidence>
<dbReference type="EMBL" id="QGMG01000081">
    <property type="protein sequence ID" value="TVY57648.1"/>
    <property type="molecule type" value="Genomic_DNA"/>
</dbReference>
<dbReference type="InterPro" id="IPR008547">
    <property type="entry name" value="DUF829_TMEM53"/>
</dbReference>
<evidence type="ECO:0000256" key="5">
    <source>
        <dbReference type="ARBA" id="ARBA00023242"/>
    </source>
</evidence>
<keyword evidence="8" id="KW-1185">Reference proteome</keyword>
<evidence type="ECO:0000313" key="7">
    <source>
        <dbReference type="EMBL" id="TVY57648.1"/>
    </source>
</evidence>
<evidence type="ECO:0000256" key="3">
    <source>
        <dbReference type="ARBA" id="ARBA00022989"/>
    </source>
</evidence>
<comment type="caution">
    <text evidence="7">The sequence shown here is derived from an EMBL/GenBank/DDBJ whole genome shotgun (WGS) entry which is preliminary data.</text>
</comment>
<gene>
    <name evidence="7" type="ORF">LCER1_G001146</name>
</gene>
<reference evidence="7 8" key="1">
    <citation type="submission" date="2018-05" db="EMBL/GenBank/DDBJ databases">
        <title>Whole genome sequencing for identification of molecular markers to develop diagnostic detection tools for the regulated plant pathogen Lachnellula willkommii.</title>
        <authorList>
            <person name="Giroux E."/>
            <person name="Bilodeau G."/>
        </authorList>
    </citation>
    <scope>NUCLEOTIDE SEQUENCE [LARGE SCALE GENOMIC DNA]</scope>
    <source>
        <strain evidence="7 8">CBS 625.97</strain>
    </source>
</reference>
<comment type="subcellular location">
    <subcellularLocation>
        <location evidence="6">Nucleus outer membrane</location>
        <topology evidence="6">Single-pass membrane protein</topology>
    </subcellularLocation>
</comment>
<dbReference type="PANTHER" id="PTHR12265">
    <property type="entry name" value="TRANSMEMBRANE PROTEIN 53"/>
    <property type="match status" value="1"/>
</dbReference>
<keyword evidence="2" id="KW-0812">Transmembrane</keyword>
<dbReference type="PANTHER" id="PTHR12265:SF30">
    <property type="entry name" value="TRANSMEMBRANE PROTEIN 53"/>
    <property type="match status" value="1"/>
</dbReference>
<dbReference type="SUPFAM" id="SSF53474">
    <property type="entry name" value="alpha/beta-Hydrolases"/>
    <property type="match status" value="1"/>
</dbReference>
<evidence type="ECO:0000256" key="1">
    <source>
        <dbReference type="ARBA" id="ARBA00007387"/>
    </source>
</evidence>
<evidence type="ECO:0000256" key="6">
    <source>
        <dbReference type="ARBA" id="ARBA00034303"/>
    </source>
</evidence>
<evidence type="ECO:0000256" key="2">
    <source>
        <dbReference type="ARBA" id="ARBA00022692"/>
    </source>
</evidence>
<evidence type="ECO:0000313" key="8">
    <source>
        <dbReference type="Proteomes" id="UP000481288"/>
    </source>
</evidence>
<dbReference type="Pfam" id="PF05705">
    <property type="entry name" value="DUF829"/>
    <property type="match status" value="1"/>
</dbReference>
<keyword evidence="3" id="KW-1133">Transmembrane helix</keyword>
<organism evidence="7 8">
    <name type="scientific">Lachnellula cervina</name>
    <dbReference type="NCBI Taxonomy" id="1316786"/>
    <lineage>
        <taxon>Eukaryota</taxon>
        <taxon>Fungi</taxon>
        <taxon>Dikarya</taxon>
        <taxon>Ascomycota</taxon>
        <taxon>Pezizomycotina</taxon>
        <taxon>Leotiomycetes</taxon>
        <taxon>Helotiales</taxon>
        <taxon>Lachnaceae</taxon>
        <taxon>Lachnellula</taxon>
    </lineage>
</organism>
<evidence type="ECO:0000256" key="4">
    <source>
        <dbReference type="ARBA" id="ARBA00023136"/>
    </source>
</evidence>
<name>A0A7D8UT54_9HELO</name>
<keyword evidence="5" id="KW-0539">Nucleus</keyword>